<accession>A0A558DLT8</accession>
<gene>
    <name evidence="2" type="ORF">FNH05_01680</name>
</gene>
<name>A0A558DLT8_9PSEU</name>
<proteinExistence type="predicted"/>
<organism evidence="2 3">
    <name type="scientific">Amycolatopsis rhizosphaerae</name>
    <dbReference type="NCBI Taxonomy" id="2053003"/>
    <lineage>
        <taxon>Bacteria</taxon>
        <taxon>Bacillati</taxon>
        <taxon>Actinomycetota</taxon>
        <taxon>Actinomycetes</taxon>
        <taxon>Pseudonocardiales</taxon>
        <taxon>Pseudonocardiaceae</taxon>
        <taxon>Amycolatopsis</taxon>
    </lineage>
</organism>
<evidence type="ECO:0008006" key="4">
    <source>
        <dbReference type="Google" id="ProtNLM"/>
    </source>
</evidence>
<sequence length="172" mass="19942">MSAPEPNLFPDRQRDHDRLYGTGRTVHYEVTAADSARRMANRKVTLARGPEIATFTRLLELCKWPCVDAVRETIEPNECSLDASHRLEYRVPVPIGTRLVITARCTVSNHPYSEWEVSVHNGYEDVCHATLAFIAVDRAEFEQEQVKSKRRRRHRTASFQKWRGRRNDHNAD</sequence>
<dbReference type="RefSeq" id="WP_144585199.1">
    <property type="nucleotide sequence ID" value="NZ_VJWX01000007.1"/>
</dbReference>
<dbReference type="Gene3D" id="3.10.129.10">
    <property type="entry name" value="Hotdog Thioesterase"/>
    <property type="match status" value="1"/>
</dbReference>
<feature type="compositionally biased region" description="Basic residues" evidence="1">
    <location>
        <begin position="148"/>
        <end position="164"/>
    </location>
</feature>
<dbReference type="EMBL" id="VJWX01000007">
    <property type="protein sequence ID" value="TVT61969.1"/>
    <property type="molecule type" value="Genomic_DNA"/>
</dbReference>
<dbReference type="OrthoDB" id="6902891at2"/>
<dbReference type="Proteomes" id="UP000320011">
    <property type="component" value="Unassembled WGS sequence"/>
</dbReference>
<protein>
    <recommendedName>
        <fullName evidence="4">Thioesterase domain-containing protein</fullName>
    </recommendedName>
</protein>
<dbReference type="SUPFAM" id="SSF54637">
    <property type="entry name" value="Thioesterase/thiol ester dehydrase-isomerase"/>
    <property type="match status" value="1"/>
</dbReference>
<dbReference type="AlphaFoldDB" id="A0A558DLT8"/>
<keyword evidence="3" id="KW-1185">Reference proteome</keyword>
<evidence type="ECO:0000313" key="2">
    <source>
        <dbReference type="EMBL" id="TVT61969.1"/>
    </source>
</evidence>
<reference evidence="2 3" key="2">
    <citation type="submission" date="2019-08" db="EMBL/GenBank/DDBJ databases">
        <title>Amycolatopsis acidicola sp. nov., isolated from peat swamp forest soil.</title>
        <authorList>
            <person name="Srisuk N."/>
        </authorList>
    </citation>
    <scope>NUCLEOTIDE SEQUENCE [LARGE SCALE GENOMIC DNA]</scope>
    <source>
        <strain evidence="2 3">TBRC 6029</strain>
    </source>
</reference>
<evidence type="ECO:0000256" key="1">
    <source>
        <dbReference type="SAM" id="MobiDB-lite"/>
    </source>
</evidence>
<evidence type="ECO:0000313" key="3">
    <source>
        <dbReference type="Proteomes" id="UP000320011"/>
    </source>
</evidence>
<feature type="region of interest" description="Disordered" evidence="1">
    <location>
        <begin position="147"/>
        <end position="172"/>
    </location>
</feature>
<reference evidence="2 3" key="1">
    <citation type="submission" date="2019-07" db="EMBL/GenBank/DDBJ databases">
        <authorList>
            <person name="Duangmal K."/>
            <person name="Teo W.F.A."/>
        </authorList>
    </citation>
    <scope>NUCLEOTIDE SEQUENCE [LARGE SCALE GENOMIC DNA]</scope>
    <source>
        <strain evidence="2 3">TBRC 6029</strain>
    </source>
</reference>
<comment type="caution">
    <text evidence="2">The sequence shown here is derived from an EMBL/GenBank/DDBJ whole genome shotgun (WGS) entry which is preliminary data.</text>
</comment>
<dbReference type="InterPro" id="IPR029069">
    <property type="entry name" value="HotDog_dom_sf"/>
</dbReference>